<keyword evidence="1" id="KW-0472">Membrane</keyword>
<dbReference type="AlphaFoldDB" id="A0A3B0Z033"/>
<feature type="transmembrane region" description="Helical" evidence="1">
    <location>
        <begin position="76"/>
        <end position="97"/>
    </location>
</feature>
<keyword evidence="1" id="KW-1133">Transmembrane helix</keyword>
<gene>
    <name evidence="2" type="ORF">MNBD_GAMMA12-2730</name>
</gene>
<feature type="transmembrane region" description="Helical" evidence="1">
    <location>
        <begin position="45"/>
        <end position="64"/>
    </location>
</feature>
<protein>
    <submittedName>
        <fullName evidence="2">Uncharacterized protein</fullName>
    </submittedName>
</protein>
<accession>A0A3B0Z033</accession>
<organism evidence="2">
    <name type="scientific">hydrothermal vent metagenome</name>
    <dbReference type="NCBI Taxonomy" id="652676"/>
    <lineage>
        <taxon>unclassified sequences</taxon>
        <taxon>metagenomes</taxon>
        <taxon>ecological metagenomes</taxon>
    </lineage>
</organism>
<dbReference type="EMBL" id="UOFL01000050">
    <property type="protein sequence ID" value="VAW74046.1"/>
    <property type="molecule type" value="Genomic_DNA"/>
</dbReference>
<proteinExistence type="predicted"/>
<sequence length="107" mass="12547">MYKLSSIVLGLLIFTTLFYLYLEYFSYSGFPDGRLFEFDKVMKTVIKVMFFPGILIAVYCFYISTLGVDQKRNIRLIVALLIFILYLTIFILLRNYLYDHTDHGQGG</sequence>
<keyword evidence="1" id="KW-0812">Transmembrane</keyword>
<reference evidence="2" key="1">
    <citation type="submission" date="2018-06" db="EMBL/GenBank/DDBJ databases">
        <authorList>
            <person name="Zhirakovskaya E."/>
        </authorList>
    </citation>
    <scope>NUCLEOTIDE SEQUENCE</scope>
</reference>
<name>A0A3B0Z033_9ZZZZ</name>
<evidence type="ECO:0000256" key="1">
    <source>
        <dbReference type="SAM" id="Phobius"/>
    </source>
</evidence>
<evidence type="ECO:0000313" key="2">
    <source>
        <dbReference type="EMBL" id="VAW74046.1"/>
    </source>
</evidence>
<feature type="transmembrane region" description="Helical" evidence="1">
    <location>
        <begin position="7"/>
        <end position="25"/>
    </location>
</feature>